<dbReference type="Pfam" id="PF14111">
    <property type="entry name" value="DUF4283"/>
    <property type="match status" value="1"/>
</dbReference>
<gene>
    <name evidence="3" type="ORF">J1N35_028999</name>
</gene>
<evidence type="ECO:0000313" key="4">
    <source>
        <dbReference type="Proteomes" id="UP000828251"/>
    </source>
</evidence>
<proteinExistence type="predicted"/>
<dbReference type="OrthoDB" id="1435853at2759"/>
<evidence type="ECO:0000259" key="2">
    <source>
        <dbReference type="Pfam" id="PF14111"/>
    </source>
</evidence>
<accession>A0A9D3ZSY5</accession>
<organism evidence="3 4">
    <name type="scientific">Gossypium stocksii</name>
    <dbReference type="NCBI Taxonomy" id="47602"/>
    <lineage>
        <taxon>Eukaryota</taxon>
        <taxon>Viridiplantae</taxon>
        <taxon>Streptophyta</taxon>
        <taxon>Embryophyta</taxon>
        <taxon>Tracheophyta</taxon>
        <taxon>Spermatophyta</taxon>
        <taxon>Magnoliopsida</taxon>
        <taxon>eudicotyledons</taxon>
        <taxon>Gunneridae</taxon>
        <taxon>Pentapetalae</taxon>
        <taxon>rosids</taxon>
        <taxon>malvids</taxon>
        <taxon>Malvales</taxon>
        <taxon>Malvaceae</taxon>
        <taxon>Malvoideae</taxon>
        <taxon>Gossypium</taxon>
    </lineage>
</organism>
<dbReference type="EMBL" id="JAIQCV010000009">
    <property type="protein sequence ID" value="KAH1064012.1"/>
    <property type="molecule type" value="Genomic_DNA"/>
</dbReference>
<feature type="domain" description="DUF4283" evidence="2">
    <location>
        <begin position="2"/>
        <end position="43"/>
    </location>
</feature>
<sequence length="110" mass="12735">MDIDNDYYLAKFKMKLDYNNALSNGPWVVFGHYLTVQPWSAQFLTQKGFPQSVVAWYRRLGHLKEGCPLVNKKDAMEGDEIHHQRKSIETQQNGVTGVHERVEKENLENG</sequence>
<feature type="compositionally biased region" description="Basic and acidic residues" evidence="1">
    <location>
        <begin position="98"/>
        <end position="110"/>
    </location>
</feature>
<dbReference type="InterPro" id="IPR025558">
    <property type="entry name" value="DUF4283"/>
</dbReference>
<dbReference type="AlphaFoldDB" id="A0A9D3ZSY5"/>
<feature type="region of interest" description="Disordered" evidence="1">
    <location>
        <begin position="80"/>
        <end position="110"/>
    </location>
</feature>
<name>A0A9D3ZSY5_9ROSI</name>
<dbReference type="Proteomes" id="UP000828251">
    <property type="component" value="Unassembled WGS sequence"/>
</dbReference>
<evidence type="ECO:0000313" key="3">
    <source>
        <dbReference type="EMBL" id="KAH1064012.1"/>
    </source>
</evidence>
<comment type="caution">
    <text evidence="3">The sequence shown here is derived from an EMBL/GenBank/DDBJ whole genome shotgun (WGS) entry which is preliminary data.</text>
</comment>
<keyword evidence="4" id="KW-1185">Reference proteome</keyword>
<reference evidence="3 4" key="1">
    <citation type="journal article" date="2021" name="Plant Biotechnol. J.">
        <title>Multi-omics assisted identification of the key and species-specific regulatory components of drought-tolerant mechanisms in Gossypium stocksii.</title>
        <authorList>
            <person name="Yu D."/>
            <person name="Ke L."/>
            <person name="Zhang D."/>
            <person name="Wu Y."/>
            <person name="Sun Y."/>
            <person name="Mei J."/>
            <person name="Sun J."/>
            <person name="Sun Y."/>
        </authorList>
    </citation>
    <scope>NUCLEOTIDE SEQUENCE [LARGE SCALE GENOMIC DNA]</scope>
    <source>
        <strain evidence="4">cv. E1</strain>
        <tissue evidence="3">Leaf</tissue>
    </source>
</reference>
<protein>
    <recommendedName>
        <fullName evidence="2">DUF4283 domain-containing protein</fullName>
    </recommendedName>
</protein>
<evidence type="ECO:0000256" key="1">
    <source>
        <dbReference type="SAM" id="MobiDB-lite"/>
    </source>
</evidence>